<dbReference type="InterPro" id="IPR046668">
    <property type="entry name" value="DUF6538"/>
</dbReference>
<dbReference type="Proteomes" id="UP000664288">
    <property type="component" value="Unassembled WGS sequence"/>
</dbReference>
<keyword evidence="9" id="KW-1185">Reference proteome</keyword>
<dbReference type="Gene3D" id="1.10.150.130">
    <property type="match status" value="1"/>
</dbReference>
<dbReference type="InterPro" id="IPR044068">
    <property type="entry name" value="CB"/>
</dbReference>
<accession>A0ABS3J686</accession>
<name>A0ABS3J686_9HYPH</name>
<sequence length="457" mass="52044">MAVSSSERYLKRRGNRYQFRREIPAALRHHFDGKTAIIRPLETSDTKIAKRRRDEIARETDRLFDEARSGKFSKPVARIEEIADQWRAEIEAHDADPLAWSAKAGRRVEREEDALSPHEVLDDEVEGIARLHGEDAKARFLDRLHNRTTVEEHVETHLGELDLKPKTLQGRRADIGLFAAWASKRRLTVRKVGRREAADFFAEVLLPMNRKTAETKFSNIRVYWRWLIERGFYLEDSPWDRLRFPNQKKARAGQAKEAERPFSDDEMRRLFAGISEAGGKDRERLNDAMRVGALSGMRIEEICRLTVSDCQDGLFRIREGKTDAAARTLPIHSGLASLVARRCKGKAADERLFSDVRGKGASLSDPLSKQFGRFIRAIGVADLREGHRRSKVNFHSFRRRFVEDAIRAGVPHHVVSWVVGHAEGRDGITLGVYNRGGPSEAQMRSCVEAVRLPEGVA</sequence>
<dbReference type="PANTHER" id="PTHR30349">
    <property type="entry name" value="PHAGE INTEGRASE-RELATED"/>
    <property type="match status" value="1"/>
</dbReference>
<evidence type="ECO:0000313" key="9">
    <source>
        <dbReference type="Proteomes" id="UP000664288"/>
    </source>
</evidence>
<dbReference type="InterPro" id="IPR002104">
    <property type="entry name" value="Integrase_catalytic"/>
</dbReference>
<feature type="domain" description="Tyr recombinase" evidence="6">
    <location>
        <begin position="257"/>
        <end position="448"/>
    </location>
</feature>
<dbReference type="SUPFAM" id="SSF56349">
    <property type="entry name" value="DNA breaking-rejoining enzymes"/>
    <property type="match status" value="1"/>
</dbReference>
<reference evidence="8 9" key="1">
    <citation type="submission" date="2021-03" db="EMBL/GenBank/DDBJ databases">
        <title>Whole genome sequence of Jiella sp. MQZ13P-4.</title>
        <authorList>
            <person name="Tuo L."/>
        </authorList>
    </citation>
    <scope>NUCLEOTIDE SEQUENCE [LARGE SCALE GENOMIC DNA]</scope>
    <source>
        <strain evidence="8 9">MQZ13P-4</strain>
    </source>
</reference>
<dbReference type="Pfam" id="PF00589">
    <property type="entry name" value="Phage_integrase"/>
    <property type="match status" value="1"/>
</dbReference>
<evidence type="ECO:0000313" key="8">
    <source>
        <dbReference type="EMBL" id="MBO0904660.1"/>
    </source>
</evidence>
<evidence type="ECO:0000256" key="5">
    <source>
        <dbReference type="PROSITE-ProRule" id="PRU01248"/>
    </source>
</evidence>
<dbReference type="PROSITE" id="PS51900">
    <property type="entry name" value="CB"/>
    <property type="match status" value="1"/>
</dbReference>
<keyword evidence="4" id="KW-0233">DNA recombination</keyword>
<evidence type="ECO:0000259" key="6">
    <source>
        <dbReference type="PROSITE" id="PS51898"/>
    </source>
</evidence>
<evidence type="ECO:0000256" key="3">
    <source>
        <dbReference type="ARBA" id="ARBA00023125"/>
    </source>
</evidence>
<dbReference type="PANTHER" id="PTHR30349:SF41">
    <property type="entry name" value="INTEGRASE_RECOMBINASE PROTEIN MJ0367-RELATED"/>
    <property type="match status" value="1"/>
</dbReference>
<dbReference type="InterPro" id="IPR011010">
    <property type="entry name" value="DNA_brk_join_enz"/>
</dbReference>
<comment type="caution">
    <text evidence="8">The sequence shown here is derived from an EMBL/GenBank/DDBJ whole genome shotgun (WGS) entry which is preliminary data.</text>
</comment>
<evidence type="ECO:0000259" key="7">
    <source>
        <dbReference type="PROSITE" id="PS51900"/>
    </source>
</evidence>
<keyword evidence="3 5" id="KW-0238">DNA-binding</keyword>
<comment type="similarity">
    <text evidence="1">Belongs to the 'phage' integrase family.</text>
</comment>
<evidence type="ECO:0000256" key="2">
    <source>
        <dbReference type="ARBA" id="ARBA00022908"/>
    </source>
</evidence>
<proteinExistence type="inferred from homology"/>
<dbReference type="PROSITE" id="PS51898">
    <property type="entry name" value="TYR_RECOMBINASE"/>
    <property type="match status" value="1"/>
</dbReference>
<dbReference type="Gene3D" id="1.10.443.10">
    <property type="entry name" value="Intergrase catalytic core"/>
    <property type="match status" value="1"/>
</dbReference>
<feature type="domain" description="Core-binding (CB)" evidence="7">
    <location>
        <begin position="148"/>
        <end position="228"/>
    </location>
</feature>
<dbReference type="EMBL" id="JAFMPY010000013">
    <property type="protein sequence ID" value="MBO0904660.1"/>
    <property type="molecule type" value="Genomic_DNA"/>
</dbReference>
<gene>
    <name evidence="8" type="ORF">J1C47_13505</name>
</gene>
<evidence type="ECO:0000256" key="4">
    <source>
        <dbReference type="ARBA" id="ARBA00023172"/>
    </source>
</evidence>
<dbReference type="RefSeq" id="WP_207351297.1">
    <property type="nucleotide sequence ID" value="NZ_JAFMPY010000013.1"/>
</dbReference>
<evidence type="ECO:0000256" key="1">
    <source>
        <dbReference type="ARBA" id="ARBA00008857"/>
    </source>
</evidence>
<dbReference type="InterPro" id="IPR050090">
    <property type="entry name" value="Tyrosine_recombinase_XerCD"/>
</dbReference>
<organism evidence="8 9">
    <name type="scientific">Jiella sonneratiae</name>
    <dbReference type="NCBI Taxonomy" id="2816856"/>
    <lineage>
        <taxon>Bacteria</taxon>
        <taxon>Pseudomonadati</taxon>
        <taxon>Pseudomonadota</taxon>
        <taxon>Alphaproteobacteria</taxon>
        <taxon>Hyphomicrobiales</taxon>
        <taxon>Aurantimonadaceae</taxon>
        <taxon>Jiella</taxon>
    </lineage>
</organism>
<dbReference type="InterPro" id="IPR010998">
    <property type="entry name" value="Integrase_recombinase_N"/>
</dbReference>
<dbReference type="Pfam" id="PF20172">
    <property type="entry name" value="DUF6538"/>
    <property type="match status" value="1"/>
</dbReference>
<protein>
    <submittedName>
        <fullName evidence="8">Tyrosine-type recombinase/integrase</fullName>
    </submittedName>
</protein>
<keyword evidence="2" id="KW-0229">DNA integration</keyword>
<dbReference type="InterPro" id="IPR013762">
    <property type="entry name" value="Integrase-like_cat_sf"/>
</dbReference>